<gene>
    <name evidence="2" type="ORF">niasHT_028361</name>
</gene>
<name>A0ABD2KSI9_9BILA</name>
<dbReference type="AlphaFoldDB" id="A0ABD2KSI9"/>
<dbReference type="InterPro" id="IPR012295">
    <property type="entry name" value="TBP_dom_sf"/>
</dbReference>
<proteinExistence type="predicted"/>
<evidence type="ECO:0000313" key="2">
    <source>
        <dbReference type="EMBL" id="KAL3105917.1"/>
    </source>
</evidence>
<dbReference type="EMBL" id="JBICBT010000674">
    <property type="protein sequence ID" value="KAL3105917.1"/>
    <property type="molecule type" value="Genomic_DNA"/>
</dbReference>
<keyword evidence="3" id="KW-1185">Reference proteome</keyword>
<feature type="region of interest" description="Disordered" evidence="1">
    <location>
        <begin position="1"/>
        <end position="40"/>
    </location>
</feature>
<dbReference type="Proteomes" id="UP001620626">
    <property type="component" value="Unassembled WGS sequence"/>
</dbReference>
<accession>A0ABD2KSI9</accession>
<organism evidence="2 3">
    <name type="scientific">Heterodera trifolii</name>
    <dbReference type="NCBI Taxonomy" id="157864"/>
    <lineage>
        <taxon>Eukaryota</taxon>
        <taxon>Metazoa</taxon>
        <taxon>Ecdysozoa</taxon>
        <taxon>Nematoda</taxon>
        <taxon>Chromadorea</taxon>
        <taxon>Rhabditida</taxon>
        <taxon>Tylenchina</taxon>
        <taxon>Tylenchomorpha</taxon>
        <taxon>Tylenchoidea</taxon>
        <taxon>Heteroderidae</taxon>
        <taxon>Heteroderinae</taxon>
        <taxon>Heterodera</taxon>
    </lineage>
</organism>
<sequence>MLRRARGGGGQAVHCCSYESDDGETPPRLRRQTVVDASSSVTGAEAALQLEHSDMDGLAAGGGGGSEGGAKSCSAGEMKRSLLRHAACSNYLCAVQTTGSIKERSTPLPQCRDLQRDSVWSRTCNNDWPTSYRASENRRSVTLRSTCHDLQRAEREPTFACGGYLELPYSRCVCRTNHGAAFCPEFDSTSFAKHVLKAWGKKAPVHSVHDRVRGAARTPPTIRKRGTQKNGEVSVNAFRPGARQCRAQARQNRKYGEARRAIPSVNFRATWAPTKSMGAMPETTIVAAYGQHLHFVKTIGQLLSRTTELPCDGKRMASVRRYATRDGFPLPSCYALEDNTAVTPDGVATALLVSLRRACRHEQALRAPACGLLLDSQRDGASGSVRLPFRVHIERLYNSLMSRHSAIDQNHDDDNVLADTQFVGVRSCRLDLCAFPALRCTLSMALSESQQQQPQSVAPPIAVTFLLFVNGQLIVTGVRRVEHIDEALQNIETMVNRSTYRR</sequence>
<reference evidence="2 3" key="1">
    <citation type="submission" date="2024-10" db="EMBL/GenBank/DDBJ databases">
        <authorList>
            <person name="Kim D."/>
        </authorList>
    </citation>
    <scope>NUCLEOTIDE SEQUENCE [LARGE SCALE GENOMIC DNA]</scope>
    <source>
        <strain evidence="2">BH-2024</strain>
    </source>
</reference>
<comment type="caution">
    <text evidence="2">The sequence shown here is derived from an EMBL/GenBank/DDBJ whole genome shotgun (WGS) entry which is preliminary data.</text>
</comment>
<protein>
    <submittedName>
        <fullName evidence="2">Uncharacterized protein</fullName>
    </submittedName>
</protein>
<dbReference type="Gene3D" id="3.30.310.10">
    <property type="entry name" value="TATA-Binding Protein"/>
    <property type="match status" value="1"/>
</dbReference>
<evidence type="ECO:0000313" key="3">
    <source>
        <dbReference type="Proteomes" id="UP001620626"/>
    </source>
</evidence>
<evidence type="ECO:0000256" key="1">
    <source>
        <dbReference type="SAM" id="MobiDB-lite"/>
    </source>
</evidence>